<keyword evidence="2" id="KW-1185">Reference proteome</keyword>
<dbReference type="RefSeq" id="WP_034974641.1">
    <property type="nucleotide sequence ID" value="NZ_FOFI01000004.1"/>
</dbReference>
<dbReference type="eggNOG" id="ENOG5031P15">
    <property type="taxonomic scope" value="Bacteria"/>
</dbReference>
<reference evidence="1 2" key="1">
    <citation type="submission" date="2014-07" db="EMBL/GenBank/DDBJ databases">
        <title>Epilithonimonas lactis LMG 22401 Genome.</title>
        <authorList>
            <person name="Pipes S.E."/>
            <person name="Stropko S.J."/>
        </authorList>
    </citation>
    <scope>NUCLEOTIDE SEQUENCE [LARGE SCALE GENOMIC DNA]</scope>
    <source>
        <strain evidence="1 2">LMG 24401</strain>
    </source>
</reference>
<dbReference type="AlphaFoldDB" id="A0A085BJN0"/>
<dbReference type="Proteomes" id="UP000028623">
    <property type="component" value="Unassembled WGS sequence"/>
</dbReference>
<organism evidence="1 2">
    <name type="scientific">Epilithonimonas lactis</name>
    <dbReference type="NCBI Taxonomy" id="421072"/>
    <lineage>
        <taxon>Bacteria</taxon>
        <taxon>Pseudomonadati</taxon>
        <taxon>Bacteroidota</taxon>
        <taxon>Flavobacteriia</taxon>
        <taxon>Flavobacteriales</taxon>
        <taxon>Weeksellaceae</taxon>
        <taxon>Chryseobacterium group</taxon>
        <taxon>Epilithonimonas</taxon>
    </lineage>
</organism>
<sequence length="221" mass="26096">MSYTVQKWHKFKFVLHPSEFESIFSGLEYFIAITNQRVELDYKIEDKNSIFKQYELYYKKLTSGSERKKENGKSDIYTQITDNPKYIDYEVFEIEEDNQVKHFKRAIQLEPVINISPFSLTVNQKNQQLRVNVFDATGNSKIGLEFSYPKEIWQNDQALKTEHLTTYQLYLELVRRIKKIAHKAKALRNGETSSPDFWISDKSLSEVNNNFGLRENAITLE</sequence>
<protein>
    <submittedName>
        <fullName evidence="1">Uncharacterized protein</fullName>
    </submittedName>
</protein>
<comment type="caution">
    <text evidence="1">The sequence shown here is derived from an EMBL/GenBank/DDBJ whole genome shotgun (WGS) entry which is preliminary data.</text>
</comment>
<gene>
    <name evidence="1" type="ORF">IO89_06380</name>
</gene>
<evidence type="ECO:0000313" key="2">
    <source>
        <dbReference type="Proteomes" id="UP000028623"/>
    </source>
</evidence>
<dbReference type="OrthoDB" id="1148062at2"/>
<accession>A0A085BJN0</accession>
<dbReference type="STRING" id="421072.SAMN04488097_3190"/>
<dbReference type="EMBL" id="JPLY01000002">
    <property type="protein sequence ID" value="KFC22675.1"/>
    <property type="molecule type" value="Genomic_DNA"/>
</dbReference>
<name>A0A085BJN0_9FLAO</name>
<evidence type="ECO:0000313" key="1">
    <source>
        <dbReference type="EMBL" id="KFC22675.1"/>
    </source>
</evidence>
<proteinExistence type="predicted"/>